<dbReference type="OMA" id="ASHWMDE"/>
<sequence>MSAGITIGILAGVVVIGVIAFIAYRNMNEENLNDEKQFMQDYPASKVTTSEPTRMSETNMQTPTQHNYTTLDRPSTKATPDPLAMSIAMLTIPDNVPPPSVEPKRYNFDPAQSTVNGAAPSTSPFNKKNSVRASRPSISNYDAHSMEFNAAPGSFNESYTESYAGSFTGSMAGSYAHSFSGTYNGQGVLNSFDSNVDDFGRDTVGTTVSEALDRQSQVPAGEEQSHWMDDMRGTNDSYAMLESGSFDRTSALSRFSTDSDLAGRPTN</sequence>
<dbReference type="GeneID" id="36408398"/>
<dbReference type="RefSeq" id="XP_024579495.1">
    <property type="nucleotide sequence ID" value="XM_024729083.1"/>
</dbReference>
<feature type="transmembrane region" description="Helical" evidence="2">
    <location>
        <begin position="6"/>
        <end position="24"/>
    </location>
</feature>
<feature type="region of interest" description="Disordered" evidence="1">
    <location>
        <begin position="214"/>
        <end position="234"/>
    </location>
</feature>
<reference evidence="4" key="1">
    <citation type="submission" date="2014-09" db="EMBL/GenBank/DDBJ databases">
        <authorList>
            <person name="Sharma Rahul"/>
            <person name="Thines Marco"/>
        </authorList>
    </citation>
    <scope>NUCLEOTIDE SEQUENCE [LARGE SCALE GENOMIC DNA]</scope>
</reference>
<dbReference type="AlphaFoldDB" id="A0A0P1AQI6"/>
<keyword evidence="2" id="KW-0472">Membrane</keyword>
<feature type="region of interest" description="Disordered" evidence="1">
    <location>
        <begin position="49"/>
        <end position="78"/>
    </location>
</feature>
<evidence type="ECO:0000256" key="1">
    <source>
        <dbReference type="SAM" id="MobiDB-lite"/>
    </source>
</evidence>
<dbReference type="OrthoDB" id="160875at2759"/>
<evidence type="ECO:0000313" key="3">
    <source>
        <dbReference type="EMBL" id="CEG43126.1"/>
    </source>
</evidence>
<feature type="compositionally biased region" description="Basic and acidic residues" evidence="1">
    <location>
        <begin position="223"/>
        <end position="233"/>
    </location>
</feature>
<keyword evidence="4" id="KW-1185">Reference proteome</keyword>
<feature type="region of interest" description="Disordered" evidence="1">
    <location>
        <begin position="114"/>
        <end position="133"/>
    </location>
</feature>
<dbReference type="Proteomes" id="UP000054928">
    <property type="component" value="Unassembled WGS sequence"/>
</dbReference>
<keyword evidence="2" id="KW-0812">Transmembrane</keyword>
<name>A0A0P1AQI6_PLAHL</name>
<dbReference type="EMBL" id="CCYD01000653">
    <property type="protein sequence ID" value="CEG43126.1"/>
    <property type="molecule type" value="Genomic_DNA"/>
</dbReference>
<evidence type="ECO:0000256" key="2">
    <source>
        <dbReference type="SAM" id="Phobius"/>
    </source>
</evidence>
<proteinExistence type="predicted"/>
<accession>A0A0P1AQI6</accession>
<keyword evidence="2" id="KW-1133">Transmembrane helix</keyword>
<organism evidence="3 4">
    <name type="scientific">Plasmopara halstedii</name>
    <name type="common">Downy mildew of sunflower</name>
    <dbReference type="NCBI Taxonomy" id="4781"/>
    <lineage>
        <taxon>Eukaryota</taxon>
        <taxon>Sar</taxon>
        <taxon>Stramenopiles</taxon>
        <taxon>Oomycota</taxon>
        <taxon>Peronosporomycetes</taxon>
        <taxon>Peronosporales</taxon>
        <taxon>Peronosporaceae</taxon>
        <taxon>Plasmopara</taxon>
    </lineage>
</organism>
<evidence type="ECO:0000313" key="4">
    <source>
        <dbReference type="Proteomes" id="UP000054928"/>
    </source>
</evidence>
<protein>
    <submittedName>
        <fullName evidence="3">Uncharacterized protein</fullName>
    </submittedName>
</protein>